<dbReference type="InterPro" id="IPR009057">
    <property type="entry name" value="Homeodomain-like_sf"/>
</dbReference>
<feature type="domain" description="HTH tetR-type" evidence="5">
    <location>
        <begin position="2"/>
        <end position="62"/>
    </location>
</feature>
<evidence type="ECO:0000256" key="4">
    <source>
        <dbReference type="PROSITE-ProRule" id="PRU00335"/>
    </source>
</evidence>
<feature type="DNA-binding region" description="H-T-H motif" evidence="4">
    <location>
        <begin position="25"/>
        <end position="44"/>
    </location>
</feature>
<accession>A0A396BRP8</accession>
<keyword evidence="1" id="KW-0805">Transcription regulation</keyword>
<evidence type="ECO:0000256" key="2">
    <source>
        <dbReference type="ARBA" id="ARBA00023125"/>
    </source>
</evidence>
<dbReference type="PANTHER" id="PTHR47506">
    <property type="entry name" value="TRANSCRIPTIONAL REGULATORY PROTEIN"/>
    <property type="match status" value="1"/>
</dbReference>
<name>A0A396BRP8_BACFG</name>
<proteinExistence type="predicted"/>
<protein>
    <submittedName>
        <fullName evidence="6">TetR/AcrR family transcriptional regulator</fullName>
    </submittedName>
</protein>
<dbReference type="Gene3D" id="1.10.357.10">
    <property type="entry name" value="Tetracycline Repressor, domain 2"/>
    <property type="match status" value="1"/>
</dbReference>
<dbReference type="EMBL" id="QRJE01000055">
    <property type="protein sequence ID" value="RHH05428.1"/>
    <property type="molecule type" value="Genomic_DNA"/>
</dbReference>
<evidence type="ECO:0000313" key="7">
    <source>
        <dbReference type="Proteomes" id="UP000266644"/>
    </source>
</evidence>
<dbReference type="Gene3D" id="1.10.10.60">
    <property type="entry name" value="Homeodomain-like"/>
    <property type="match status" value="1"/>
</dbReference>
<dbReference type="AlphaFoldDB" id="A0A396BRP8"/>
<dbReference type="InterPro" id="IPR036271">
    <property type="entry name" value="Tet_transcr_reg_TetR-rel_C_sf"/>
</dbReference>
<gene>
    <name evidence="6" type="ORF">DW228_22990</name>
</gene>
<dbReference type="SUPFAM" id="SSF48498">
    <property type="entry name" value="Tetracyclin repressor-like, C-terminal domain"/>
    <property type="match status" value="1"/>
</dbReference>
<evidence type="ECO:0000313" key="6">
    <source>
        <dbReference type="EMBL" id="RHH05428.1"/>
    </source>
</evidence>
<keyword evidence="2 4" id="KW-0238">DNA-binding</keyword>
<dbReference type="PROSITE" id="PS50977">
    <property type="entry name" value="HTH_TETR_2"/>
    <property type="match status" value="1"/>
</dbReference>
<sequence length="203" mass="24034">MITNRDEVLENAFKVFVKMNYEKASFTEIAKACGLARTGIVHYFPHKQDLFVAVVDKFIFQTHHPKNKFNKTECTLAEFIEQYIQGIIVTMKRLCELMDDGNNPYGCSPNFYYYHFFAQVRMYYPNIKEKTVHFFAQDYELWMNIIQKAKDNGEIRPDTDVKRAATMFRQMYFGLSYEQSYLNGLDVEELASNFRYIYSLLKA</sequence>
<dbReference type="SUPFAM" id="SSF46689">
    <property type="entry name" value="Homeodomain-like"/>
    <property type="match status" value="1"/>
</dbReference>
<evidence type="ECO:0000256" key="1">
    <source>
        <dbReference type="ARBA" id="ARBA00023015"/>
    </source>
</evidence>
<dbReference type="RefSeq" id="WP_009129208.1">
    <property type="nucleotide sequence ID" value="NZ_JAQDYY010000053.1"/>
</dbReference>
<reference evidence="6 7" key="1">
    <citation type="submission" date="2018-08" db="EMBL/GenBank/DDBJ databases">
        <title>A genome reference for cultivated species of the human gut microbiota.</title>
        <authorList>
            <person name="Zou Y."/>
            <person name="Xue W."/>
            <person name="Luo G."/>
        </authorList>
    </citation>
    <scope>NUCLEOTIDE SEQUENCE [LARGE SCALE GENOMIC DNA]</scope>
    <source>
        <strain evidence="6 7">AM18-6</strain>
    </source>
</reference>
<dbReference type="InterPro" id="IPR001647">
    <property type="entry name" value="HTH_TetR"/>
</dbReference>
<keyword evidence="3" id="KW-0804">Transcription</keyword>
<dbReference type="Pfam" id="PF00440">
    <property type="entry name" value="TetR_N"/>
    <property type="match status" value="1"/>
</dbReference>
<comment type="caution">
    <text evidence="6">The sequence shown here is derived from an EMBL/GenBank/DDBJ whole genome shotgun (WGS) entry which is preliminary data.</text>
</comment>
<dbReference type="GO" id="GO:0003677">
    <property type="term" value="F:DNA binding"/>
    <property type="evidence" value="ECO:0007669"/>
    <property type="project" value="UniProtKB-UniRule"/>
</dbReference>
<evidence type="ECO:0000259" key="5">
    <source>
        <dbReference type="PROSITE" id="PS50977"/>
    </source>
</evidence>
<evidence type="ECO:0000256" key="3">
    <source>
        <dbReference type="ARBA" id="ARBA00023163"/>
    </source>
</evidence>
<dbReference type="PANTHER" id="PTHR47506:SF6">
    <property type="entry name" value="HTH-TYPE TRANSCRIPTIONAL REPRESSOR NEMR"/>
    <property type="match status" value="1"/>
</dbReference>
<organism evidence="6 7">
    <name type="scientific">Bacteroides fragilis</name>
    <dbReference type="NCBI Taxonomy" id="817"/>
    <lineage>
        <taxon>Bacteria</taxon>
        <taxon>Pseudomonadati</taxon>
        <taxon>Bacteroidota</taxon>
        <taxon>Bacteroidia</taxon>
        <taxon>Bacteroidales</taxon>
        <taxon>Bacteroidaceae</taxon>
        <taxon>Bacteroides</taxon>
    </lineage>
</organism>
<dbReference type="Proteomes" id="UP000266644">
    <property type="component" value="Unassembled WGS sequence"/>
</dbReference>